<dbReference type="GeneID" id="102802985"/>
<protein>
    <submittedName>
        <fullName evidence="9">Tripartite motif-containing protein 2-like</fullName>
    </submittedName>
</protein>
<feature type="coiled-coil region" evidence="5">
    <location>
        <begin position="150"/>
        <end position="184"/>
    </location>
</feature>
<proteinExistence type="predicted"/>
<evidence type="ECO:0000313" key="8">
    <source>
        <dbReference type="Proteomes" id="UP000694865"/>
    </source>
</evidence>
<keyword evidence="6" id="KW-0472">Membrane</keyword>
<feature type="transmembrane region" description="Helical" evidence="6">
    <location>
        <begin position="107"/>
        <end position="128"/>
    </location>
</feature>
<dbReference type="SUPFAM" id="SSF57850">
    <property type="entry name" value="RING/U-box"/>
    <property type="match status" value="1"/>
</dbReference>
<keyword evidence="1" id="KW-0479">Metal-binding</keyword>
<keyword evidence="8" id="KW-1185">Reference proteome</keyword>
<dbReference type="SMART" id="SM00184">
    <property type="entry name" value="RING"/>
    <property type="match status" value="1"/>
</dbReference>
<evidence type="ECO:0000313" key="9">
    <source>
        <dbReference type="RefSeq" id="XP_006821596.1"/>
    </source>
</evidence>
<keyword evidence="5" id="KW-0175">Coiled coil</keyword>
<keyword evidence="6" id="KW-1133">Transmembrane helix</keyword>
<evidence type="ECO:0000256" key="4">
    <source>
        <dbReference type="PROSITE-ProRule" id="PRU00175"/>
    </source>
</evidence>
<keyword evidence="2 4" id="KW-0863">Zinc-finger</keyword>
<evidence type="ECO:0000256" key="1">
    <source>
        <dbReference type="ARBA" id="ARBA00022723"/>
    </source>
</evidence>
<dbReference type="InterPro" id="IPR013083">
    <property type="entry name" value="Znf_RING/FYVE/PHD"/>
</dbReference>
<dbReference type="RefSeq" id="XP_006821596.1">
    <property type="nucleotide sequence ID" value="XM_006821533.1"/>
</dbReference>
<dbReference type="PANTHER" id="PTHR25462">
    <property type="entry name" value="BONUS, ISOFORM C-RELATED"/>
    <property type="match status" value="1"/>
</dbReference>
<dbReference type="PROSITE" id="PS00518">
    <property type="entry name" value="ZF_RING_1"/>
    <property type="match status" value="1"/>
</dbReference>
<gene>
    <name evidence="9" type="primary">LOC102802985</name>
</gene>
<dbReference type="Proteomes" id="UP000694865">
    <property type="component" value="Unplaced"/>
</dbReference>
<evidence type="ECO:0000259" key="7">
    <source>
        <dbReference type="PROSITE" id="PS50089"/>
    </source>
</evidence>
<dbReference type="Pfam" id="PF00097">
    <property type="entry name" value="zf-C3HC4"/>
    <property type="match status" value="1"/>
</dbReference>
<evidence type="ECO:0000256" key="5">
    <source>
        <dbReference type="SAM" id="Coils"/>
    </source>
</evidence>
<name>A0ABM0MNK5_SACKO</name>
<dbReference type="Gene3D" id="3.30.40.10">
    <property type="entry name" value="Zinc/RING finger domain, C3HC4 (zinc finger)"/>
    <property type="match status" value="1"/>
</dbReference>
<dbReference type="InterPro" id="IPR001841">
    <property type="entry name" value="Znf_RING"/>
</dbReference>
<dbReference type="InterPro" id="IPR017907">
    <property type="entry name" value="Znf_RING_CS"/>
</dbReference>
<accession>A0ABM0MNK5</accession>
<dbReference type="PANTHER" id="PTHR25462:SF296">
    <property type="entry name" value="MEIOTIC P26, ISOFORM F"/>
    <property type="match status" value="1"/>
</dbReference>
<keyword evidence="6" id="KW-0812">Transmembrane</keyword>
<dbReference type="PROSITE" id="PS50089">
    <property type="entry name" value="ZF_RING_2"/>
    <property type="match status" value="1"/>
</dbReference>
<organism evidence="8 9">
    <name type="scientific">Saccoglossus kowalevskii</name>
    <name type="common">Acorn worm</name>
    <dbReference type="NCBI Taxonomy" id="10224"/>
    <lineage>
        <taxon>Eukaryota</taxon>
        <taxon>Metazoa</taxon>
        <taxon>Hemichordata</taxon>
        <taxon>Enteropneusta</taxon>
        <taxon>Harrimaniidae</taxon>
        <taxon>Saccoglossus</taxon>
    </lineage>
</organism>
<evidence type="ECO:0000256" key="3">
    <source>
        <dbReference type="ARBA" id="ARBA00022833"/>
    </source>
</evidence>
<dbReference type="InterPro" id="IPR018957">
    <property type="entry name" value="Znf_C3HC4_RING-type"/>
</dbReference>
<dbReference type="InterPro" id="IPR047153">
    <property type="entry name" value="TRIM45/56/19-like"/>
</dbReference>
<reference evidence="9" key="1">
    <citation type="submission" date="2025-08" db="UniProtKB">
        <authorList>
            <consortium name="RefSeq"/>
        </authorList>
    </citation>
    <scope>IDENTIFICATION</scope>
    <source>
        <tissue evidence="9">Testes</tissue>
    </source>
</reference>
<sequence length="291" mass="33706">MATEWSEASHDIKQMVTCSICYDIYKKAKMLPCQHSFCEQCLEKWFNVCGGFNLVCPNCNQNTPVNRVQELPLSLAINELVDLVGISTRRISQTVQKKRRCHHSKRVYLLYSLFFATLSVLVYNVNYICGPINNSCSNTPNHAHLLKVKYEELQQNKTNTLNRLKHVRLRRAEQEKQIREHARETTKRIIEMIKQDELGYLDNLNAYYDELKEDIHQEIRHYDVTQEILTVAMSFTNKLETMKTAIGTDLVCQIHNMTSSLDVQWFSKSALLPELYIGHIALNGSFGDITN</sequence>
<keyword evidence="3" id="KW-0862">Zinc</keyword>
<feature type="domain" description="RING-type" evidence="7">
    <location>
        <begin position="18"/>
        <end position="60"/>
    </location>
</feature>
<evidence type="ECO:0000256" key="6">
    <source>
        <dbReference type="SAM" id="Phobius"/>
    </source>
</evidence>
<evidence type="ECO:0000256" key="2">
    <source>
        <dbReference type="ARBA" id="ARBA00022771"/>
    </source>
</evidence>